<comment type="catalytic activity">
    <reaction evidence="4">
        <text>a diacylglycerol + H2O = a monoacylglycerol + a fatty acid + H(+)</text>
        <dbReference type="Rhea" id="RHEA:32731"/>
        <dbReference type="ChEBI" id="CHEBI:15377"/>
        <dbReference type="ChEBI" id="CHEBI:15378"/>
        <dbReference type="ChEBI" id="CHEBI:17408"/>
        <dbReference type="ChEBI" id="CHEBI:18035"/>
        <dbReference type="ChEBI" id="CHEBI:28868"/>
    </reaction>
</comment>
<dbReference type="Gene3D" id="3.40.50.1820">
    <property type="entry name" value="alpha/beta hydrolase"/>
    <property type="match status" value="1"/>
</dbReference>
<evidence type="ECO:0000256" key="6">
    <source>
        <dbReference type="SAM" id="Phobius"/>
    </source>
</evidence>
<gene>
    <name evidence="8" type="ORF">BCV69DRAFT_281653</name>
</gene>
<dbReference type="PANTHER" id="PTHR45856">
    <property type="entry name" value="ALPHA/BETA-HYDROLASES SUPERFAMILY PROTEIN"/>
    <property type="match status" value="1"/>
</dbReference>
<keyword evidence="6" id="KW-1133">Transmembrane helix</keyword>
<evidence type="ECO:0000259" key="7">
    <source>
        <dbReference type="Pfam" id="PF01764"/>
    </source>
</evidence>
<feature type="transmembrane region" description="Helical" evidence="6">
    <location>
        <begin position="123"/>
        <end position="147"/>
    </location>
</feature>
<keyword evidence="8" id="KW-0378">Hydrolase</keyword>
<evidence type="ECO:0000256" key="1">
    <source>
        <dbReference type="ARBA" id="ARBA00022729"/>
    </source>
</evidence>
<evidence type="ECO:0000256" key="5">
    <source>
        <dbReference type="ARBA" id="ARBA00048461"/>
    </source>
</evidence>
<name>A0A316U925_9BASI</name>
<dbReference type="OrthoDB" id="426718at2759"/>
<dbReference type="InterPro" id="IPR051218">
    <property type="entry name" value="Sec_MonoDiacylglyc_Lipase"/>
</dbReference>
<dbReference type="InterPro" id="IPR029058">
    <property type="entry name" value="AB_hydrolase_fold"/>
</dbReference>
<evidence type="ECO:0000256" key="2">
    <source>
        <dbReference type="ARBA" id="ARBA00023157"/>
    </source>
</evidence>
<evidence type="ECO:0000313" key="9">
    <source>
        <dbReference type="Proteomes" id="UP000245942"/>
    </source>
</evidence>
<keyword evidence="6" id="KW-0472">Membrane</keyword>
<comment type="catalytic activity">
    <reaction evidence="5">
        <text>a monoacylglycerol + H2O = glycerol + a fatty acid + H(+)</text>
        <dbReference type="Rhea" id="RHEA:15245"/>
        <dbReference type="ChEBI" id="CHEBI:15377"/>
        <dbReference type="ChEBI" id="CHEBI:15378"/>
        <dbReference type="ChEBI" id="CHEBI:17408"/>
        <dbReference type="ChEBI" id="CHEBI:17754"/>
        <dbReference type="ChEBI" id="CHEBI:28868"/>
    </reaction>
</comment>
<dbReference type="PANTHER" id="PTHR45856:SF24">
    <property type="entry name" value="FUNGAL LIPASE-LIKE DOMAIN-CONTAINING PROTEIN"/>
    <property type="match status" value="1"/>
</dbReference>
<dbReference type="AlphaFoldDB" id="A0A316U925"/>
<reference evidence="8 9" key="1">
    <citation type="journal article" date="2018" name="Mol. Biol. Evol.">
        <title>Broad Genomic Sampling Reveals a Smut Pathogenic Ancestry of the Fungal Clade Ustilaginomycotina.</title>
        <authorList>
            <person name="Kijpornyongpan T."/>
            <person name="Mondo S.J."/>
            <person name="Barry K."/>
            <person name="Sandor L."/>
            <person name="Lee J."/>
            <person name="Lipzen A."/>
            <person name="Pangilinan J."/>
            <person name="LaButti K."/>
            <person name="Hainaut M."/>
            <person name="Henrissat B."/>
            <person name="Grigoriev I.V."/>
            <person name="Spatafora J.W."/>
            <person name="Aime M.C."/>
        </authorList>
    </citation>
    <scope>NUCLEOTIDE SEQUENCE [LARGE SCALE GENOMIC DNA]</scope>
    <source>
        <strain evidence="8 9">MCA 4718</strain>
    </source>
</reference>
<dbReference type="Proteomes" id="UP000245942">
    <property type="component" value="Unassembled WGS sequence"/>
</dbReference>
<dbReference type="RefSeq" id="XP_025348876.1">
    <property type="nucleotide sequence ID" value="XM_025492056.1"/>
</dbReference>
<dbReference type="GeneID" id="37013790"/>
<dbReference type="STRING" id="1684307.A0A316U925"/>
<keyword evidence="9" id="KW-1185">Reference proteome</keyword>
<sequence>MATAPATTMQHSTVNESNALVGSAVNATNGGSGDPETFAQGMAKLHSSSFKARRAALGKSVPVTSTSKGSPTKSVTLKANFAHAPSSEHASPPTSQLPFMNITPERIGKWYTLLKAVAVQISYMIFAGTGFLLTTWARCILVIPNIIFQPVNFFSMLLFAFGASAMLFVAAGFALLGFLPIVGPLIQKLVDYVMVGPYGPGGVRSAVYYKEFPEELKASALNVLSSPAEPDFETKTNSEEPRTIYLDVTRYLSALCALVYLRDSKKYAESLVEEVPSIDDCPEYDWAIRDIARDHLQLEYVALCELPSRHASPQRPSTASVGLFYSKTNPTFIILAFKGTTPTSFPDWLVDFTFPYLPANAELDAYGSVHEGFYRALFPRDVRAWADVAEDGPWDLMRKGIRETVCELDKLQPEGGKRDINVWVTGHSLGAVLAQMFFAKALQSEDEWVVKVGEAERGSSNANGGEKKGRYAKAILRDSYTFGTPIFGDVFSRGSFNNALFAPKKGRRHDVWRFVNHADIVATGLPDLGDQSYSKGWLPAAISTASDTGGLGGLNQFTFTHVGEEVTLKGGSDSYVGPGTLWPWGTKIVIKGGTDQRDPYRVRPYLASVPKWLVALQHVPLFGRILAHSPILYAYQLEQCSAAAADGEGEALTWATDFWWSPAVDRFFVR</sequence>
<feature type="domain" description="Fungal lipase-type" evidence="7">
    <location>
        <begin position="335"/>
        <end position="523"/>
    </location>
</feature>
<feature type="transmembrane region" description="Helical" evidence="6">
    <location>
        <begin position="153"/>
        <end position="179"/>
    </location>
</feature>
<evidence type="ECO:0000313" key="8">
    <source>
        <dbReference type="EMBL" id="PWN21716.1"/>
    </source>
</evidence>
<protein>
    <submittedName>
        <fullName evidence="8">Alpha/beta-hydrolase</fullName>
    </submittedName>
</protein>
<proteinExistence type="inferred from homology"/>
<dbReference type="GO" id="GO:0016787">
    <property type="term" value="F:hydrolase activity"/>
    <property type="evidence" value="ECO:0007669"/>
    <property type="project" value="UniProtKB-KW"/>
</dbReference>
<evidence type="ECO:0000256" key="4">
    <source>
        <dbReference type="ARBA" id="ARBA00047591"/>
    </source>
</evidence>
<dbReference type="InterPro" id="IPR002921">
    <property type="entry name" value="Fungal_lipase-type"/>
</dbReference>
<dbReference type="SUPFAM" id="SSF53474">
    <property type="entry name" value="alpha/beta-Hydrolases"/>
    <property type="match status" value="1"/>
</dbReference>
<accession>A0A316U925</accession>
<evidence type="ECO:0000256" key="3">
    <source>
        <dbReference type="ARBA" id="ARBA00043996"/>
    </source>
</evidence>
<keyword evidence="2" id="KW-1015">Disulfide bond</keyword>
<dbReference type="EMBL" id="KZ819324">
    <property type="protein sequence ID" value="PWN21716.1"/>
    <property type="molecule type" value="Genomic_DNA"/>
</dbReference>
<organism evidence="8 9">
    <name type="scientific">Pseudomicrostroma glucosiphilum</name>
    <dbReference type="NCBI Taxonomy" id="1684307"/>
    <lineage>
        <taxon>Eukaryota</taxon>
        <taxon>Fungi</taxon>
        <taxon>Dikarya</taxon>
        <taxon>Basidiomycota</taxon>
        <taxon>Ustilaginomycotina</taxon>
        <taxon>Exobasidiomycetes</taxon>
        <taxon>Microstromatales</taxon>
        <taxon>Microstromatales incertae sedis</taxon>
        <taxon>Pseudomicrostroma</taxon>
    </lineage>
</organism>
<dbReference type="Pfam" id="PF01764">
    <property type="entry name" value="Lipase_3"/>
    <property type="match status" value="1"/>
</dbReference>
<keyword evidence="1" id="KW-0732">Signal</keyword>
<keyword evidence="6" id="KW-0812">Transmembrane</keyword>
<dbReference type="GO" id="GO:0006629">
    <property type="term" value="P:lipid metabolic process"/>
    <property type="evidence" value="ECO:0007669"/>
    <property type="project" value="InterPro"/>
</dbReference>
<comment type="similarity">
    <text evidence="3">Belongs to the AB hydrolase superfamily. Lipase family. Class 3 subfamily.</text>
</comment>